<dbReference type="GO" id="GO:0005634">
    <property type="term" value="C:nucleus"/>
    <property type="evidence" value="ECO:0007669"/>
    <property type="project" value="UniProtKB-SubCell"/>
</dbReference>
<feature type="compositionally biased region" description="Basic and acidic residues" evidence="3">
    <location>
        <begin position="1"/>
        <end position="19"/>
    </location>
</feature>
<feature type="region of interest" description="Disordered" evidence="3">
    <location>
        <begin position="191"/>
        <end position="211"/>
    </location>
</feature>
<dbReference type="GO" id="GO:0030014">
    <property type="term" value="C:CCR4-NOT complex"/>
    <property type="evidence" value="ECO:0000318"/>
    <property type="project" value="GO_Central"/>
</dbReference>
<dbReference type="InterPro" id="IPR019734">
    <property type="entry name" value="TPR_rpt"/>
</dbReference>
<evidence type="ECO:0000256" key="2">
    <source>
        <dbReference type="RuleBase" id="RU367083"/>
    </source>
</evidence>
<feature type="region of interest" description="Disordered" evidence="3">
    <location>
        <begin position="1"/>
        <end position="24"/>
    </location>
</feature>
<dbReference type="Proteomes" id="UP000007110">
    <property type="component" value="Unassembled WGS sequence"/>
</dbReference>
<feature type="compositionally biased region" description="Gly residues" evidence="3">
    <location>
        <begin position="614"/>
        <end position="626"/>
    </location>
</feature>
<feature type="region of interest" description="Disordered" evidence="3">
    <location>
        <begin position="743"/>
        <end position="784"/>
    </location>
</feature>
<dbReference type="InterPro" id="IPR011990">
    <property type="entry name" value="TPR-like_helical_dom_sf"/>
</dbReference>
<keyword evidence="2" id="KW-0943">RNA-mediated gene silencing</keyword>
<dbReference type="FunCoup" id="A0A7M7N576">
    <property type="interactions" value="1130"/>
</dbReference>
<dbReference type="AlphaFoldDB" id="A0A7M7N576"/>
<keyword evidence="5" id="KW-1185">Reference proteome</keyword>
<feature type="region of interest" description="Disordered" evidence="3">
    <location>
        <begin position="469"/>
        <end position="510"/>
    </location>
</feature>
<protein>
    <recommendedName>
        <fullName evidence="2">CCR4-NOT transcription complex subunit 10</fullName>
    </recommendedName>
</protein>
<keyword evidence="2" id="KW-0963">Cytoplasm</keyword>
<dbReference type="KEGG" id="spu:575687"/>
<proteinExistence type="inferred from homology"/>
<evidence type="ECO:0000313" key="5">
    <source>
        <dbReference type="Proteomes" id="UP000007110"/>
    </source>
</evidence>
<keyword evidence="2" id="KW-0804">Transcription</keyword>
<dbReference type="CTD" id="25904"/>
<dbReference type="GO" id="GO:0017148">
    <property type="term" value="P:negative regulation of translation"/>
    <property type="evidence" value="ECO:0000318"/>
    <property type="project" value="GO_Central"/>
</dbReference>
<evidence type="ECO:0000256" key="1">
    <source>
        <dbReference type="ARBA" id="ARBA00010080"/>
    </source>
</evidence>
<reference evidence="4" key="2">
    <citation type="submission" date="2021-01" db="UniProtKB">
        <authorList>
            <consortium name="EnsemblMetazoa"/>
        </authorList>
    </citation>
    <scope>IDENTIFICATION</scope>
</reference>
<dbReference type="GO" id="GO:0005737">
    <property type="term" value="C:cytoplasm"/>
    <property type="evidence" value="ECO:0007669"/>
    <property type="project" value="UniProtKB-SubCell"/>
</dbReference>
<feature type="compositionally biased region" description="Basic and acidic residues" evidence="3">
    <location>
        <begin position="597"/>
        <end position="610"/>
    </location>
</feature>
<evidence type="ECO:0000256" key="3">
    <source>
        <dbReference type="SAM" id="MobiDB-lite"/>
    </source>
</evidence>
<comment type="function">
    <text evidence="2">Component of the CCR4-NOT complex which is one of the major cellular mRNA deadenylases and is linked to various cellular processes including bulk mRNA degradation, miRNA-mediated repression, translational repression during translational initiation and general transcription regulation.</text>
</comment>
<accession>A0A7M7N576</accession>
<organism evidence="4 5">
    <name type="scientific">Strongylocentrotus purpuratus</name>
    <name type="common">Purple sea urchin</name>
    <dbReference type="NCBI Taxonomy" id="7668"/>
    <lineage>
        <taxon>Eukaryota</taxon>
        <taxon>Metazoa</taxon>
        <taxon>Echinodermata</taxon>
        <taxon>Eleutherozoa</taxon>
        <taxon>Echinozoa</taxon>
        <taxon>Echinoidea</taxon>
        <taxon>Euechinoidea</taxon>
        <taxon>Echinacea</taxon>
        <taxon>Camarodonta</taxon>
        <taxon>Echinidea</taxon>
        <taxon>Strongylocentrotidae</taxon>
        <taxon>Strongylocentrotus</taxon>
    </lineage>
</organism>
<comment type="subcellular location">
    <subcellularLocation>
        <location evidence="2">Cytoplasm</location>
    </subcellularLocation>
    <subcellularLocation>
        <location evidence="2">Nucleus</location>
    </subcellularLocation>
</comment>
<name>A0A7M7N576_STRPU</name>
<keyword evidence="2" id="KW-0539">Nucleus</keyword>
<reference evidence="5" key="1">
    <citation type="submission" date="2015-02" db="EMBL/GenBank/DDBJ databases">
        <title>Genome sequencing for Strongylocentrotus purpuratus.</title>
        <authorList>
            <person name="Murali S."/>
            <person name="Liu Y."/>
            <person name="Vee V."/>
            <person name="English A."/>
            <person name="Wang M."/>
            <person name="Skinner E."/>
            <person name="Han Y."/>
            <person name="Muzny D.M."/>
            <person name="Worley K.C."/>
            <person name="Gibbs R.A."/>
        </authorList>
    </citation>
    <scope>NUCLEOTIDE SEQUENCE</scope>
</reference>
<dbReference type="InParanoid" id="A0A7M7N576"/>
<dbReference type="GO" id="GO:0006402">
    <property type="term" value="P:mRNA catabolic process"/>
    <property type="evidence" value="ECO:0000318"/>
    <property type="project" value="GO_Central"/>
</dbReference>
<sequence length="784" mass="85855">MANKDSREQQDAGSKRDESLSPLQLPAITGEEKDVATAAHSHFEAGNYNGCVEQVRKLANMRPTDPKVQHNLAVALFYQSGCRKVDEYRRSLGNVCSQVHVDLEQIDSLGDADQAIFFFNNAVLLHHLRQHHQAIRVLEKLFQVIEPLEEWVAVRILLLLIESYLITHQPDKALATLVYLEKLMQTSEAKKEAADKGKDSKDDEHRPVDTEKVKAKIHQFKTKCYLQLKHLKFCKREIKSVKTVMNSNGAQSPITLFLKANFEFERQNNRKAIKLLNSSPEGLDYNQMGQCIPVMYYNNLVSIHYAMHKYHLGAHYARRALQENATAVKELPKKSGRAIQTLGMNHHHELLYNTGIVLLHAGRPLAAFDCLVEAVQVFPTNPRLWLRLAECCIAANKTLSEGESKGGSKQSIVHSTIGTGSHRKFILSPGGLDTNYGTDIQPAAMPVASLEFASLCLSNALSLLPEKPGSVPTTPISSQNSVGSEASDAASKLSGPPTIPAPPGPPLKPTEVSNLRCSVMAATAYVSLSLGDDVTALEHARSLLGQPKLSGSLQFLARMYAAEALLKHDQIGEAIQLLNPETVCDVSVIITPTPDFGENKDRDRNEKSNNHDGGSSGGGGGGGGGNNNNTSDPNEGTEPRKVIHQYYPASIQVARAHMFFNLATTHVFRSEWDKARRCLQQGCSMVPVHDIPKQALYTAIYLELHTGNYSLALQMVKKQQLIPYIKITPVPFIEPINRPVPVPASSTPSGFPAPIGPPSTSRSSSSFGLPTPIGAGKPSANTWR</sequence>
<dbReference type="InterPro" id="IPR039740">
    <property type="entry name" value="CNOT10"/>
</dbReference>
<evidence type="ECO:0000313" key="4">
    <source>
        <dbReference type="EnsemblMetazoa" id="XP_030831305"/>
    </source>
</evidence>
<dbReference type="PANTHER" id="PTHR12979:SF5">
    <property type="entry name" value="CCR4-NOT TRANSCRIPTION COMPLEX SUBUNIT 10"/>
    <property type="match status" value="1"/>
</dbReference>
<dbReference type="GeneID" id="575687"/>
<keyword evidence="2" id="KW-0810">Translation regulation</keyword>
<dbReference type="PANTHER" id="PTHR12979">
    <property type="entry name" value="CCR4-NOT TRANSCRIPTION COMPLEX SUBUNIT 10"/>
    <property type="match status" value="1"/>
</dbReference>
<dbReference type="RefSeq" id="XP_030831306.1">
    <property type="nucleotide sequence ID" value="XM_030975446.1"/>
</dbReference>
<feature type="compositionally biased region" description="Polar residues" evidence="3">
    <location>
        <begin position="471"/>
        <end position="484"/>
    </location>
</feature>
<keyword evidence="2" id="KW-0805">Transcription regulation</keyword>
<dbReference type="Gene3D" id="1.25.40.10">
    <property type="entry name" value="Tetratricopeptide repeat domain"/>
    <property type="match status" value="2"/>
</dbReference>
<feature type="compositionally biased region" description="Pro residues" evidence="3">
    <location>
        <begin position="497"/>
        <end position="508"/>
    </location>
</feature>
<feature type="region of interest" description="Disordered" evidence="3">
    <location>
        <begin position="594"/>
        <end position="639"/>
    </location>
</feature>
<feature type="compositionally biased region" description="Low complexity" evidence="3">
    <location>
        <begin position="758"/>
        <end position="772"/>
    </location>
</feature>
<comment type="similarity">
    <text evidence="1 2">Belongs to the CNOT10 family.</text>
</comment>
<dbReference type="FunFam" id="1.25.40.10:FF:002239">
    <property type="entry name" value="Uncharacterized protein"/>
    <property type="match status" value="1"/>
</dbReference>
<dbReference type="SUPFAM" id="SSF48452">
    <property type="entry name" value="TPR-like"/>
    <property type="match status" value="2"/>
</dbReference>
<dbReference type="SMART" id="SM00028">
    <property type="entry name" value="TPR"/>
    <property type="match status" value="4"/>
</dbReference>
<dbReference type="OrthoDB" id="25157at2759"/>
<dbReference type="EnsemblMetazoa" id="XM_030975446">
    <property type="protein sequence ID" value="XP_030831306"/>
    <property type="gene ID" value="LOC575687"/>
</dbReference>
<dbReference type="GO" id="GO:0031047">
    <property type="term" value="P:regulatory ncRNA-mediated gene silencing"/>
    <property type="evidence" value="ECO:0007669"/>
    <property type="project" value="UniProtKB-UniRule"/>
</dbReference>
<dbReference type="OMA" id="PECSRMY"/>
<dbReference type="RefSeq" id="XP_030831305.1">
    <property type="nucleotide sequence ID" value="XM_030975445.1"/>
</dbReference>
<dbReference type="EnsemblMetazoa" id="XM_030975445">
    <property type="protein sequence ID" value="XP_030831305"/>
    <property type="gene ID" value="LOC575687"/>
</dbReference>